<dbReference type="SUPFAM" id="SSF51120">
    <property type="entry name" value="beta-Roll"/>
    <property type="match status" value="2"/>
</dbReference>
<feature type="compositionally biased region" description="Acidic residues" evidence="3">
    <location>
        <begin position="31"/>
        <end position="41"/>
    </location>
</feature>
<evidence type="ECO:0000256" key="1">
    <source>
        <dbReference type="ARBA" id="ARBA00004613"/>
    </source>
</evidence>
<dbReference type="RefSeq" id="WP_124963563.1">
    <property type="nucleotide sequence ID" value="NZ_RRAZ01000003.1"/>
</dbReference>
<name>A0A3P3DUR3_9RHOB</name>
<dbReference type="InterPro" id="IPR050557">
    <property type="entry name" value="RTX_toxin/Mannuronan_C5-epim"/>
</dbReference>
<dbReference type="AlphaFoldDB" id="A0A3P3DUR3"/>
<evidence type="ECO:0000256" key="3">
    <source>
        <dbReference type="SAM" id="MobiDB-lite"/>
    </source>
</evidence>
<dbReference type="EMBL" id="RRAZ01000003">
    <property type="protein sequence ID" value="RRH78037.1"/>
    <property type="molecule type" value="Genomic_DNA"/>
</dbReference>
<organism evidence="4 5">
    <name type="scientific">Falsigemmobacter faecalis</name>
    <dbReference type="NCBI Taxonomy" id="2488730"/>
    <lineage>
        <taxon>Bacteria</taxon>
        <taxon>Pseudomonadati</taxon>
        <taxon>Pseudomonadota</taxon>
        <taxon>Alphaproteobacteria</taxon>
        <taxon>Rhodobacterales</taxon>
        <taxon>Paracoccaceae</taxon>
        <taxon>Falsigemmobacter</taxon>
    </lineage>
</organism>
<dbReference type="PANTHER" id="PTHR38340:SF1">
    <property type="entry name" value="S-LAYER PROTEIN"/>
    <property type="match status" value="1"/>
</dbReference>
<protein>
    <submittedName>
        <fullName evidence="4">Calcium-binding protein</fullName>
    </submittedName>
</protein>
<feature type="compositionally biased region" description="Gly residues" evidence="3">
    <location>
        <begin position="117"/>
        <end position="146"/>
    </location>
</feature>
<dbReference type="Gene3D" id="2.150.10.10">
    <property type="entry name" value="Serralysin-like metalloprotease, C-terminal"/>
    <property type="match status" value="1"/>
</dbReference>
<dbReference type="PANTHER" id="PTHR38340">
    <property type="entry name" value="S-LAYER PROTEIN"/>
    <property type="match status" value="1"/>
</dbReference>
<dbReference type="GO" id="GO:0005509">
    <property type="term" value="F:calcium ion binding"/>
    <property type="evidence" value="ECO:0007669"/>
    <property type="project" value="InterPro"/>
</dbReference>
<reference evidence="4 5" key="1">
    <citation type="submission" date="2018-11" db="EMBL/GenBank/DDBJ databases">
        <title>Gemmobacter sp. nov., YIM 102744-1 draft genome.</title>
        <authorList>
            <person name="Li G."/>
            <person name="Jiang Y."/>
        </authorList>
    </citation>
    <scope>NUCLEOTIDE SEQUENCE [LARGE SCALE GENOMIC DNA]</scope>
    <source>
        <strain evidence="4 5">YIM 102744-1</strain>
    </source>
</reference>
<feature type="region of interest" description="Disordered" evidence="3">
    <location>
        <begin position="22"/>
        <end position="173"/>
    </location>
</feature>
<keyword evidence="5" id="KW-1185">Reference proteome</keyword>
<evidence type="ECO:0000313" key="4">
    <source>
        <dbReference type="EMBL" id="RRH78037.1"/>
    </source>
</evidence>
<dbReference type="InterPro" id="IPR001343">
    <property type="entry name" value="Hemolysn_Ca-bd"/>
</dbReference>
<keyword evidence="2" id="KW-0964">Secreted</keyword>
<dbReference type="GO" id="GO:0005576">
    <property type="term" value="C:extracellular region"/>
    <property type="evidence" value="ECO:0007669"/>
    <property type="project" value="UniProtKB-SubCell"/>
</dbReference>
<gene>
    <name evidence="4" type="ORF">EG244_03180</name>
</gene>
<feature type="region of interest" description="Disordered" evidence="3">
    <location>
        <begin position="197"/>
        <end position="217"/>
    </location>
</feature>
<dbReference type="Pfam" id="PF00353">
    <property type="entry name" value="HemolysinCabind"/>
    <property type="match status" value="4"/>
</dbReference>
<accession>A0A3P3DUR3</accession>
<evidence type="ECO:0000256" key="2">
    <source>
        <dbReference type="ARBA" id="ARBA00022525"/>
    </source>
</evidence>
<dbReference type="InterPro" id="IPR011049">
    <property type="entry name" value="Serralysin-like_metalloprot_C"/>
</dbReference>
<dbReference type="OrthoDB" id="7863760at2"/>
<dbReference type="InterPro" id="IPR018511">
    <property type="entry name" value="Hemolysin-typ_Ca-bd_CS"/>
</dbReference>
<dbReference type="PRINTS" id="PR00313">
    <property type="entry name" value="CABNDNGRPT"/>
</dbReference>
<evidence type="ECO:0000313" key="5">
    <source>
        <dbReference type="Proteomes" id="UP000282125"/>
    </source>
</evidence>
<sequence length="323" mass="31661">MLELLGLVGLLVAGAVGSAIFPGDAEHGSGEEEDDTPEPEAEPGIFAETSEPAAEGMSEGGGGASQPDPVPEAGGASDPASSRSGAWGPESSDLSPPPEERPLTLTGGPQDSQIFGGAQGDTLTGGEGNDTLTGGGGADRMAGGAGSDHLAGQEGDDHLEGGSGDDTLLGGRGDDLLISGGGNSWLSGGMGQDVLVAGSGNDTLDGDEGADTLSGNLGQAEEGTQRYLNGGRGDDLLHAGGGDVASGGEGADVFRLTGTGAAQIMDFGTEDSLLIEYAANAPAPVISYEAGENGLRVLADGQVLADLIGVHDPDVVRLTLSAV</sequence>
<dbReference type="Proteomes" id="UP000282125">
    <property type="component" value="Unassembled WGS sequence"/>
</dbReference>
<dbReference type="PROSITE" id="PS00330">
    <property type="entry name" value="HEMOLYSIN_CALCIUM"/>
    <property type="match status" value="2"/>
</dbReference>
<comment type="subcellular location">
    <subcellularLocation>
        <location evidence="1">Secreted</location>
    </subcellularLocation>
</comment>
<proteinExistence type="predicted"/>
<comment type="caution">
    <text evidence="4">The sequence shown here is derived from an EMBL/GenBank/DDBJ whole genome shotgun (WGS) entry which is preliminary data.</text>
</comment>